<evidence type="ECO:0000313" key="1">
    <source>
        <dbReference type="EMBL" id="PSG87815.1"/>
    </source>
</evidence>
<sequence length="86" mass="9549">MSLISENVIPGNHGKVFETNAKQLEDLELIKNAALRVDGVENVIIDADTYPKQFTVQTSKLVEVITIENEINKTGFHAIPKSIFPL</sequence>
<dbReference type="GO" id="GO:0046872">
    <property type="term" value="F:metal ion binding"/>
    <property type="evidence" value="ECO:0007669"/>
    <property type="project" value="InterPro"/>
</dbReference>
<dbReference type="AlphaFoldDB" id="A0A2T1N7G5"/>
<dbReference type="EMBL" id="PXOT01000025">
    <property type="protein sequence ID" value="PSG87815.1"/>
    <property type="molecule type" value="Genomic_DNA"/>
</dbReference>
<proteinExistence type="predicted"/>
<protein>
    <recommendedName>
        <fullName evidence="3">HMA domain-containing protein</fullName>
    </recommendedName>
</protein>
<dbReference type="Proteomes" id="UP000238430">
    <property type="component" value="Unassembled WGS sequence"/>
</dbReference>
<reference evidence="1 2" key="1">
    <citation type="submission" date="2018-03" db="EMBL/GenBank/DDBJ databases">
        <title>Mesoflavibacter sp. HG37 and Mesoflavibacter sp. HG96 sp.nov., two marine bacteria isolated from seawater of Western Pacific Ocean.</title>
        <authorList>
            <person name="Cheng H."/>
            <person name="Wu Y.-H."/>
            <person name="Guo L.-L."/>
            <person name="Xu X.-W."/>
        </authorList>
    </citation>
    <scope>NUCLEOTIDE SEQUENCE [LARGE SCALE GENOMIC DNA]</scope>
    <source>
        <strain evidence="1 2">KCTC 42117</strain>
    </source>
</reference>
<evidence type="ECO:0008006" key="3">
    <source>
        <dbReference type="Google" id="ProtNLM"/>
    </source>
</evidence>
<keyword evidence="2" id="KW-1185">Reference proteome</keyword>
<accession>A0A2T1N7G5</accession>
<organism evidence="1 2">
    <name type="scientific">Mesoflavibacter zeaxanthinifaciens subsp. sabulilitoris</name>
    <dbReference type="NCBI Taxonomy" id="1520893"/>
    <lineage>
        <taxon>Bacteria</taxon>
        <taxon>Pseudomonadati</taxon>
        <taxon>Bacteroidota</taxon>
        <taxon>Flavobacteriia</taxon>
        <taxon>Flavobacteriales</taxon>
        <taxon>Flavobacteriaceae</taxon>
        <taxon>Mesoflavibacter</taxon>
    </lineage>
</organism>
<dbReference type="InterPro" id="IPR006121">
    <property type="entry name" value="HMA_dom"/>
</dbReference>
<comment type="caution">
    <text evidence="1">The sequence shown here is derived from an EMBL/GenBank/DDBJ whole genome shotgun (WGS) entry which is preliminary data.</text>
</comment>
<name>A0A2T1N7G5_9FLAO</name>
<dbReference type="CDD" id="cd00371">
    <property type="entry name" value="HMA"/>
    <property type="match status" value="1"/>
</dbReference>
<evidence type="ECO:0000313" key="2">
    <source>
        <dbReference type="Proteomes" id="UP000238430"/>
    </source>
</evidence>
<dbReference type="OrthoDB" id="982897at2"/>
<dbReference type="RefSeq" id="WP_106679911.1">
    <property type="nucleotide sequence ID" value="NZ_JACHWV010000004.1"/>
</dbReference>
<gene>
    <name evidence="1" type="ORF">C7H61_11430</name>
</gene>